<dbReference type="InterPro" id="IPR017853">
    <property type="entry name" value="GH"/>
</dbReference>
<dbReference type="AlphaFoldDB" id="A0A9X6STN9"/>
<evidence type="ECO:0000256" key="2">
    <source>
        <dbReference type="ARBA" id="ARBA00022801"/>
    </source>
</evidence>
<dbReference type="Gene3D" id="3.90.400.10">
    <property type="entry name" value="Oligo-1,6-glucosidase, Domain 2"/>
    <property type="match status" value="1"/>
</dbReference>
<dbReference type="GO" id="GO:0004553">
    <property type="term" value="F:hydrolase activity, hydrolyzing O-glycosyl compounds"/>
    <property type="evidence" value="ECO:0007669"/>
    <property type="project" value="InterPro"/>
</dbReference>
<evidence type="ECO:0000313" key="5">
    <source>
        <dbReference type="EMBL" id="PDZ94916.1"/>
    </source>
</evidence>
<evidence type="ECO:0000256" key="1">
    <source>
        <dbReference type="ARBA" id="ARBA00008061"/>
    </source>
</evidence>
<keyword evidence="2" id="KW-0378">Hydrolase</keyword>
<dbReference type="SUPFAM" id="SSF81296">
    <property type="entry name" value="E set domains"/>
    <property type="match status" value="1"/>
</dbReference>
<dbReference type="Pfam" id="PF16657">
    <property type="entry name" value="Malt_amylase_C"/>
    <property type="match status" value="1"/>
</dbReference>
<dbReference type="Gene3D" id="3.20.20.80">
    <property type="entry name" value="Glycosidases"/>
    <property type="match status" value="1"/>
</dbReference>
<dbReference type="InterPro" id="IPR004185">
    <property type="entry name" value="Glyco_hydro_13_lg-like_dom"/>
</dbReference>
<dbReference type="InterPro" id="IPR032091">
    <property type="entry name" value="Malt_amylase-like_C"/>
</dbReference>
<dbReference type="InterPro" id="IPR014756">
    <property type="entry name" value="Ig_E-set"/>
</dbReference>
<feature type="domain" description="Glycosyl hydrolase family 13 catalytic" evidence="4">
    <location>
        <begin position="137"/>
        <end position="495"/>
    </location>
</feature>
<dbReference type="PANTHER" id="PTHR10357:SF210">
    <property type="entry name" value="MALTODEXTRIN GLUCOSIDASE"/>
    <property type="match status" value="1"/>
</dbReference>
<dbReference type="CDD" id="cd11338">
    <property type="entry name" value="AmyAc_CMD"/>
    <property type="match status" value="1"/>
</dbReference>
<dbReference type="SUPFAM" id="SSF51445">
    <property type="entry name" value="(Trans)glycosidases"/>
    <property type="match status" value="1"/>
</dbReference>
<name>A0A9X6STN9_BACCE</name>
<accession>A0A9X6STN9</accession>
<gene>
    <name evidence="5" type="ORF">CON36_31225</name>
</gene>
<dbReference type="InterPro" id="IPR045857">
    <property type="entry name" value="O16G_dom_2"/>
</dbReference>
<comment type="similarity">
    <text evidence="1">Belongs to the glycosyl hydrolase 13 family.</text>
</comment>
<dbReference type="Gene3D" id="2.60.40.10">
    <property type="entry name" value="Immunoglobulins"/>
    <property type="match status" value="1"/>
</dbReference>
<dbReference type="InterPro" id="IPR006047">
    <property type="entry name" value="GH13_cat_dom"/>
</dbReference>
<reference evidence="5 6" key="1">
    <citation type="submission" date="2017-09" db="EMBL/GenBank/DDBJ databases">
        <title>Large-scale bioinformatics analysis of Bacillus genomes uncovers conserved roles of natural products in bacterial physiology.</title>
        <authorList>
            <consortium name="Agbiome Team Llc"/>
            <person name="Bleich R.M."/>
            <person name="Grubbs K.J."/>
            <person name="Santa Maria K.C."/>
            <person name="Allen S.E."/>
            <person name="Farag S."/>
            <person name="Shank E.A."/>
            <person name="Bowers A."/>
        </authorList>
    </citation>
    <scope>NUCLEOTIDE SEQUENCE [LARGE SCALE GENOMIC DNA]</scope>
    <source>
        <strain evidence="5 6">AFS092789</strain>
    </source>
</reference>
<dbReference type="EMBL" id="NVMX01000092">
    <property type="protein sequence ID" value="PDZ94916.1"/>
    <property type="molecule type" value="Genomic_DNA"/>
</dbReference>
<evidence type="ECO:0000256" key="3">
    <source>
        <dbReference type="ARBA" id="ARBA00023295"/>
    </source>
</evidence>
<comment type="caution">
    <text evidence="5">The sequence shown here is derived from an EMBL/GenBank/DDBJ whole genome shotgun (WGS) entry which is preliminary data.</text>
</comment>
<dbReference type="GO" id="GO:0005975">
    <property type="term" value="P:carbohydrate metabolic process"/>
    <property type="evidence" value="ECO:0007669"/>
    <property type="project" value="InterPro"/>
</dbReference>
<dbReference type="Gene3D" id="2.60.40.1180">
    <property type="entry name" value="Golgi alpha-mannosidase II"/>
    <property type="match status" value="1"/>
</dbReference>
<protein>
    <submittedName>
        <fullName evidence="5">Alpha-glycosidase</fullName>
    </submittedName>
</protein>
<dbReference type="Proteomes" id="UP000219922">
    <property type="component" value="Unassembled WGS sequence"/>
</dbReference>
<dbReference type="CDD" id="cd02857">
    <property type="entry name" value="E_set_CDase_PDE_N"/>
    <property type="match status" value="1"/>
</dbReference>
<evidence type="ECO:0000313" key="6">
    <source>
        <dbReference type="Proteomes" id="UP000219922"/>
    </source>
</evidence>
<proteinExistence type="inferred from homology"/>
<keyword evidence="3" id="KW-0326">Glycosidase</keyword>
<organism evidence="5 6">
    <name type="scientific">Bacillus cereus</name>
    <dbReference type="NCBI Taxonomy" id="1396"/>
    <lineage>
        <taxon>Bacteria</taxon>
        <taxon>Bacillati</taxon>
        <taxon>Bacillota</taxon>
        <taxon>Bacilli</taxon>
        <taxon>Bacillales</taxon>
        <taxon>Bacillaceae</taxon>
        <taxon>Bacillus</taxon>
        <taxon>Bacillus cereus group</taxon>
    </lineage>
</organism>
<dbReference type="PANTHER" id="PTHR10357">
    <property type="entry name" value="ALPHA-AMYLASE FAMILY MEMBER"/>
    <property type="match status" value="1"/>
</dbReference>
<dbReference type="SUPFAM" id="SSF51011">
    <property type="entry name" value="Glycosyl hydrolase domain"/>
    <property type="match status" value="1"/>
</dbReference>
<dbReference type="InterPro" id="IPR013780">
    <property type="entry name" value="Glyco_hydro_b"/>
</dbReference>
<dbReference type="SMART" id="SM00642">
    <property type="entry name" value="Aamy"/>
    <property type="match status" value="1"/>
</dbReference>
<sequence length="574" mass="67871">MLKEAIYHRPKNNFAYSYDNKTLHIRIQTKKDDVETVNIHFKDPFHWNGAGLGHTITPMKKVGSNVLYDFWQAELIPPHRRVEYWFELSDREETLFYTERGFFENDTDIKSQFKFPFLNNIDVFTAPEWVKSTVWYQIFPERFANGDSSLNPENTLEWDKTEPTPENFFGGDLEGVIQHLDHLNELGVNGIYFTPIFNASTNHKYDTTDYMSIDPHFGDTETLKRLVSECHKRGIKVMLDAVFNHCGFYFEPFQDVLKNGENSIYKYWFHIHEFPIKTNPLPSYDTFAFTHMMPKFNTENPEVKKYLLNVARYWIVECDIDGWRLDVANEVDHQFWREFRKVVKETKKEVYILGEIWHDSMPWLQGDQFDAVMNYPFTELVLDLIAREKISISEFKNGIEELLFKYPKNVNEVAFNLLGSHDTARILNICNHNKDKLKLLFLYQLMFSGSPCIYYGDEIGMDGENDPGCRKCMIWEKEKQDTELFKFVQSLIKLRNETPSLYTGDIVHHPHNDVLVFEKRYKDEKIFIIINPTNTGKEISFKHHHLTQILSNSDNNTNSQRILEVPPYGYYIFK</sequence>
<evidence type="ECO:0000259" key="4">
    <source>
        <dbReference type="SMART" id="SM00642"/>
    </source>
</evidence>
<dbReference type="RefSeq" id="WP_098006442.1">
    <property type="nucleotide sequence ID" value="NZ_NVMX01000092.1"/>
</dbReference>
<dbReference type="Pfam" id="PF02903">
    <property type="entry name" value="Alpha-amylase_N"/>
    <property type="match status" value="1"/>
</dbReference>
<dbReference type="Pfam" id="PF00128">
    <property type="entry name" value="Alpha-amylase"/>
    <property type="match status" value="1"/>
</dbReference>
<dbReference type="InterPro" id="IPR013783">
    <property type="entry name" value="Ig-like_fold"/>
</dbReference>